<evidence type="ECO:0000313" key="3">
    <source>
        <dbReference type="Proteomes" id="UP000244005"/>
    </source>
</evidence>
<feature type="region of interest" description="Disordered" evidence="1">
    <location>
        <begin position="1"/>
        <end position="47"/>
    </location>
</feature>
<accession>A0A2R6XJ06</accession>
<dbReference type="EMBL" id="KZ772684">
    <property type="protein sequence ID" value="PTQ46097.1"/>
    <property type="molecule type" value="Genomic_DNA"/>
</dbReference>
<dbReference type="Proteomes" id="UP000244005">
    <property type="component" value="Unassembled WGS sequence"/>
</dbReference>
<organism evidence="2 3">
    <name type="scientific">Marchantia polymorpha</name>
    <name type="common">Common liverwort</name>
    <name type="synonym">Marchantia aquatica</name>
    <dbReference type="NCBI Taxonomy" id="3197"/>
    <lineage>
        <taxon>Eukaryota</taxon>
        <taxon>Viridiplantae</taxon>
        <taxon>Streptophyta</taxon>
        <taxon>Embryophyta</taxon>
        <taxon>Marchantiophyta</taxon>
        <taxon>Marchantiopsida</taxon>
        <taxon>Marchantiidae</taxon>
        <taxon>Marchantiales</taxon>
        <taxon>Marchantiaceae</taxon>
        <taxon>Marchantia</taxon>
    </lineage>
</organism>
<proteinExistence type="predicted"/>
<name>A0A2R6XJ06_MARPO</name>
<keyword evidence="3" id="KW-1185">Reference proteome</keyword>
<evidence type="ECO:0000256" key="1">
    <source>
        <dbReference type="SAM" id="MobiDB-lite"/>
    </source>
</evidence>
<reference evidence="3" key="1">
    <citation type="journal article" date="2017" name="Cell">
        <title>Insights into land plant evolution garnered from the Marchantia polymorpha genome.</title>
        <authorList>
            <person name="Bowman J.L."/>
            <person name="Kohchi T."/>
            <person name="Yamato K.T."/>
            <person name="Jenkins J."/>
            <person name="Shu S."/>
            <person name="Ishizaki K."/>
            <person name="Yamaoka S."/>
            <person name="Nishihama R."/>
            <person name="Nakamura Y."/>
            <person name="Berger F."/>
            <person name="Adam C."/>
            <person name="Aki S.S."/>
            <person name="Althoff F."/>
            <person name="Araki T."/>
            <person name="Arteaga-Vazquez M.A."/>
            <person name="Balasubrmanian S."/>
            <person name="Barry K."/>
            <person name="Bauer D."/>
            <person name="Boehm C.R."/>
            <person name="Briginshaw L."/>
            <person name="Caballero-Perez J."/>
            <person name="Catarino B."/>
            <person name="Chen F."/>
            <person name="Chiyoda S."/>
            <person name="Chovatia M."/>
            <person name="Davies K.M."/>
            <person name="Delmans M."/>
            <person name="Demura T."/>
            <person name="Dierschke T."/>
            <person name="Dolan L."/>
            <person name="Dorantes-Acosta A.E."/>
            <person name="Eklund D.M."/>
            <person name="Florent S.N."/>
            <person name="Flores-Sandoval E."/>
            <person name="Fujiyama A."/>
            <person name="Fukuzawa H."/>
            <person name="Galik B."/>
            <person name="Grimanelli D."/>
            <person name="Grimwood J."/>
            <person name="Grossniklaus U."/>
            <person name="Hamada T."/>
            <person name="Haseloff J."/>
            <person name="Hetherington A.J."/>
            <person name="Higo A."/>
            <person name="Hirakawa Y."/>
            <person name="Hundley H.N."/>
            <person name="Ikeda Y."/>
            <person name="Inoue K."/>
            <person name="Inoue S.I."/>
            <person name="Ishida S."/>
            <person name="Jia Q."/>
            <person name="Kakita M."/>
            <person name="Kanazawa T."/>
            <person name="Kawai Y."/>
            <person name="Kawashima T."/>
            <person name="Kennedy M."/>
            <person name="Kinose K."/>
            <person name="Kinoshita T."/>
            <person name="Kohara Y."/>
            <person name="Koide E."/>
            <person name="Komatsu K."/>
            <person name="Kopischke S."/>
            <person name="Kubo M."/>
            <person name="Kyozuka J."/>
            <person name="Lagercrantz U."/>
            <person name="Lin S.S."/>
            <person name="Lindquist E."/>
            <person name="Lipzen A.M."/>
            <person name="Lu C.W."/>
            <person name="De Luna E."/>
            <person name="Martienssen R.A."/>
            <person name="Minamino N."/>
            <person name="Mizutani M."/>
            <person name="Mizutani M."/>
            <person name="Mochizuki N."/>
            <person name="Monte I."/>
            <person name="Mosher R."/>
            <person name="Nagasaki H."/>
            <person name="Nakagami H."/>
            <person name="Naramoto S."/>
            <person name="Nishitani K."/>
            <person name="Ohtani M."/>
            <person name="Okamoto T."/>
            <person name="Okumura M."/>
            <person name="Phillips J."/>
            <person name="Pollak B."/>
            <person name="Reinders A."/>
            <person name="Rovekamp M."/>
            <person name="Sano R."/>
            <person name="Sawa S."/>
            <person name="Schmid M.W."/>
            <person name="Shirakawa M."/>
            <person name="Solano R."/>
            <person name="Spunde A."/>
            <person name="Suetsugu N."/>
            <person name="Sugano S."/>
            <person name="Sugiyama A."/>
            <person name="Sun R."/>
            <person name="Suzuki Y."/>
            <person name="Takenaka M."/>
            <person name="Takezawa D."/>
            <person name="Tomogane H."/>
            <person name="Tsuzuki M."/>
            <person name="Ueda T."/>
            <person name="Umeda M."/>
            <person name="Ward J.M."/>
            <person name="Watanabe Y."/>
            <person name="Yazaki K."/>
            <person name="Yokoyama R."/>
            <person name="Yoshitake Y."/>
            <person name="Yotsui I."/>
            <person name="Zachgo S."/>
            <person name="Schmutz J."/>
        </authorList>
    </citation>
    <scope>NUCLEOTIDE SEQUENCE [LARGE SCALE GENOMIC DNA]</scope>
    <source>
        <strain evidence="3">Tak-1</strain>
    </source>
</reference>
<dbReference type="AlphaFoldDB" id="A0A2R6XJ06"/>
<evidence type="ECO:0000313" key="2">
    <source>
        <dbReference type="EMBL" id="PTQ46097.1"/>
    </source>
</evidence>
<sequence length="198" mass="21904">MPAQPVTADADNEATADSVQTAMDISDGRPSERTPLLPREPSPAPQVRPCHVVRHVRESPEPTAAAEDAAQSSEMSRFIPMHGGVHRQTIVAAVILIVLRLLGRKECIVISFHRKFQARRRCQERTRRGFAGSWSPSDEHVGASLPVHHPRSPSSSLSFPSNSCWLKFYSYTTKLRSPSSHSTPLDDLDLNLLDLLPL</sequence>
<gene>
    <name evidence="2" type="ORF">MARPO_0012s0055</name>
</gene>
<protein>
    <submittedName>
        <fullName evidence="2">Uncharacterized protein</fullName>
    </submittedName>
</protein>